<proteinExistence type="predicted"/>
<evidence type="ECO:0000256" key="1">
    <source>
        <dbReference type="SAM" id="MobiDB-lite"/>
    </source>
</evidence>
<evidence type="ECO:0000313" key="3">
    <source>
        <dbReference type="EMBL" id="EFE68225.2"/>
    </source>
</evidence>
<keyword evidence="2" id="KW-1133">Transmembrane helix</keyword>
<name>D5ZPG9_STRV1</name>
<dbReference type="AlphaFoldDB" id="D5ZPG9"/>
<protein>
    <submittedName>
        <fullName evidence="3">Predicted protein</fullName>
    </submittedName>
</protein>
<evidence type="ECO:0000256" key="2">
    <source>
        <dbReference type="SAM" id="Phobius"/>
    </source>
</evidence>
<feature type="region of interest" description="Disordered" evidence="1">
    <location>
        <begin position="1"/>
        <end position="28"/>
    </location>
</feature>
<feature type="compositionally biased region" description="Basic and acidic residues" evidence="1">
    <location>
        <begin position="178"/>
        <end position="212"/>
    </location>
</feature>
<keyword evidence="2" id="KW-0812">Transmembrane</keyword>
<sequence>MMKHDDLMRRLADARPGHLDPGGPVDPEIRRTELHEVMRRSGEPQAAPVKRGRARVGVRPAWSVVLAGAAAATAAALAVTVVGPPGSGPRPGTGAPATAFSESRILLAAASDVERTAATSGAYWYQEVRTGSLVKVPGKDYRLDVRHETRTWLTKGTGKRDRRWTLHVDAGARPATPADEKAWRADGSPKKWDLTDYDEARRDGNRHGRDDTSPGPRPEIVTWDGEGEFAGDAPGGVADTVSAGAEIDLTELQSLPTDPERLRERLEQIVDEQYDAPEHVLQSLLGDTAENLAVELPASPRLRAAAYRVRASLPGVRDIGEVTDRSGRPGYAVEIRSLRPGAQNERRLIFDKETGLPLSEESYATSAHDGHRPGELTGYLTFTAMRWTDQAPPFDRDFTAGEPEHPDAETGVGSTGRR</sequence>
<dbReference type="InterPro" id="IPR047789">
    <property type="entry name" value="CU044_5270-like"/>
</dbReference>
<feature type="region of interest" description="Disordered" evidence="1">
    <location>
        <begin position="391"/>
        <end position="418"/>
    </location>
</feature>
<feature type="compositionally biased region" description="Basic and acidic residues" evidence="1">
    <location>
        <begin position="394"/>
        <end position="408"/>
    </location>
</feature>
<dbReference type="EMBL" id="DS999641">
    <property type="protein sequence ID" value="EFE68225.2"/>
    <property type="molecule type" value="Genomic_DNA"/>
</dbReference>
<keyword evidence="2" id="KW-0472">Membrane</keyword>
<dbReference type="Proteomes" id="UP000003824">
    <property type="component" value="Unassembled WGS sequence"/>
</dbReference>
<feature type="region of interest" description="Disordered" evidence="1">
    <location>
        <begin position="173"/>
        <end position="218"/>
    </location>
</feature>
<gene>
    <name evidence="3" type="ORF">SSFG_03470</name>
</gene>
<accession>D5ZPG9</accession>
<dbReference type="NCBIfam" id="NF038083">
    <property type="entry name" value="CU044_5270_fam"/>
    <property type="match status" value="1"/>
</dbReference>
<dbReference type="eggNOG" id="ENOG5032XGF">
    <property type="taxonomic scope" value="Bacteria"/>
</dbReference>
<feature type="transmembrane region" description="Helical" evidence="2">
    <location>
        <begin position="61"/>
        <end position="83"/>
    </location>
</feature>
<feature type="compositionally biased region" description="Basic and acidic residues" evidence="1">
    <location>
        <begin position="1"/>
        <end position="18"/>
    </location>
</feature>
<organism evidence="3 4">
    <name type="scientific">Streptomyces viridosporus (strain ATCC 14672 / DSM 40746 / JCM 4963 / KCTC 9882 / NRRL B-12104 / FH 1290)</name>
    <name type="common">Streptomyces ghanaensis</name>
    <dbReference type="NCBI Taxonomy" id="566461"/>
    <lineage>
        <taxon>Bacteria</taxon>
        <taxon>Bacillati</taxon>
        <taxon>Actinomycetota</taxon>
        <taxon>Actinomycetes</taxon>
        <taxon>Kitasatosporales</taxon>
        <taxon>Streptomycetaceae</taxon>
        <taxon>Streptomyces</taxon>
    </lineage>
</organism>
<reference evidence="4" key="1">
    <citation type="submission" date="2008-12" db="EMBL/GenBank/DDBJ databases">
        <title>Annotation of Streptomyces ghanaensis ATCC 14672.</title>
        <authorList>
            <consortium name="The Broad Institute Genome Sequencing Platform"/>
            <consortium name="Broad Institute Microbial Sequencing Center"/>
            <person name="Fischbach M."/>
            <person name="Ward D."/>
            <person name="Young S."/>
            <person name="Kodira C.D."/>
            <person name="Zeng Q."/>
            <person name="Koehrsen M."/>
            <person name="Godfrey P."/>
            <person name="Alvarado L."/>
            <person name="Berlin A.M."/>
            <person name="Borenstein D."/>
            <person name="Chen Z."/>
            <person name="Engels R."/>
            <person name="Freedman E."/>
            <person name="Gellesch M."/>
            <person name="Goldberg J."/>
            <person name="Griggs A."/>
            <person name="Gujja S."/>
            <person name="Heiman D.I."/>
            <person name="Hepburn T.A."/>
            <person name="Howarth C."/>
            <person name="Jen D."/>
            <person name="Larson L."/>
            <person name="Lewis B."/>
            <person name="Mehta T."/>
            <person name="Park D."/>
            <person name="Pearson M."/>
            <person name="Roberts A."/>
            <person name="Saif S."/>
            <person name="Shea T.D."/>
            <person name="Shenoy N."/>
            <person name="Sisk P."/>
            <person name="Stolte C."/>
            <person name="Sykes S.N."/>
            <person name="Walk T."/>
            <person name="White J."/>
            <person name="Yandava C."/>
            <person name="Straight P."/>
            <person name="Clardy J."/>
            <person name="Hung D."/>
            <person name="Kolter R."/>
            <person name="Mekalanos J."/>
            <person name="Walker S."/>
            <person name="Walsh C.T."/>
            <person name="Wieland B.L.C."/>
            <person name="Ilzarbe M."/>
            <person name="Galagan J."/>
            <person name="Nusbaum C."/>
            <person name="Birren B."/>
        </authorList>
    </citation>
    <scope>NUCLEOTIDE SEQUENCE [LARGE SCALE GENOMIC DNA]</scope>
    <source>
        <strain evidence="4">ATCC 14672 / DSM 40746 / JCM 4963 / KCTC 9882 / NRRL B-12104 / FH 1290</strain>
    </source>
</reference>
<evidence type="ECO:0000313" key="4">
    <source>
        <dbReference type="Proteomes" id="UP000003824"/>
    </source>
</evidence>